<accession>A0A024SNN4</accession>
<dbReference type="EMBL" id="KI911139">
    <property type="protein sequence ID" value="ETS07186.1"/>
    <property type="molecule type" value="Genomic_DNA"/>
</dbReference>
<feature type="region of interest" description="Disordered" evidence="1">
    <location>
        <begin position="142"/>
        <end position="168"/>
    </location>
</feature>
<organism evidence="4 5">
    <name type="scientific">Hypocrea jecorina (strain ATCC 56765 / BCRC 32924 / NRRL 11460 / Rut C-30)</name>
    <name type="common">Trichoderma reesei</name>
    <dbReference type="NCBI Taxonomy" id="1344414"/>
    <lineage>
        <taxon>Eukaryota</taxon>
        <taxon>Fungi</taxon>
        <taxon>Dikarya</taxon>
        <taxon>Ascomycota</taxon>
        <taxon>Pezizomycotina</taxon>
        <taxon>Sordariomycetes</taxon>
        <taxon>Hypocreomycetidae</taxon>
        <taxon>Hypocreales</taxon>
        <taxon>Hypocreaceae</taxon>
        <taxon>Trichoderma</taxon>
    </lineage>
</organism>
<evidence type="ECO:0000256" key="2">
    <source>
        <dbReference type="SAM" id="SignalP"/>
    </source>
</evidence>
<dbReference type="PROSITE" id="PS51212">
    <property type="entry name" value="WSC"/>
    <property type="match status" value="1"/>
</dbReference>
<feature type="domain" description="WSC" evidence="3">
    <location>
        <begin position="25"/>
        <end position="135"/>
    </location>
</feature>
<protein>
    <recommendedName>
        <fullName evidence="3">WSC domain-containing protein</fullName>
    </recommendedName>
</protein>
<evidence type="ECO:0000256" key="1">
    <source>
        <dbReference type="SAM" id="MobiDB-lite"/>
    </source>
</evidence>
<reference evidence="5" key="1">
    <citation type="journal article" date="2013" name="Ind. Biotechnol.">
        <title>Comparative genomics analysis of Trichoderma reesei strains.</title>
        <authorList>
            <person name="Koike H."/>
            <person name="Aerts A."/>
            <person name="LaButti K."/>
            <person name="Grigoriev I.V."/>
            <person name="Baker S.E."/>
        </authorList>
    </citation>
    <scope>NUCLEOTIDE SEQUENCE [LARGE SCALE GENOMIC DNA]</scope>
    <source>
        <strain evidence="5">ATCC 56765 / BCRC 32924 / NRRL 11460 / Rut C-30</strain>
    </source>
</reference>
<gene>
    <name evidence="4" type="ORF">M419DRAFT_5410</name>
</gene>
<evidence type="ECO:0000313" key="4">
    <source>
        <dbReference type="EMBL" id="ETS07186.1"/>
    </source>
</evidence>
<feature type="signal peptide" evidence="2">
    <location>
        <begin position="1"/>
        <end position="19"/>
    </location>
</feature>
<dbReference type="Proteomes" id="UP000024376">
    <property type="component" value="Unassembled WGS sequence"/>
</dbReference>
<evidence type="ECO:0000313" key="5">
    <source>
        <dbReference type="Proteomes" id="UP000024376"/>
    </source>
</evidence>
<proteinExistence type="predicted"/>
<feature type="compositionally biased region" description="Basic and acidic residues" evidence="1">
    <location>
        <begin position="142"/>
        <end position="152"/>
    </location>
</feature>
<sequence length="334" mass="34662">MSRLLLLTGLLAASVAAQADHAAPGFKYIGCVEADAPSFPYKAVLSAAAPFSAEQCQHACHEKGKFAALNGEDCHCDESSSPSSSSSSGAEPQYKVLDESVCQIPCIEADKAAGFCGGPECPVSGKKRYTLYKKEFDDDECEKEHGDKKKDIGGSGAWNNNNNNKDLPTKTATEVKTITSCPPEVTDCPLTAKAIDPPSTPITKHHHNAAAASAEAEALPRCPDKCGPPCAASGCPPCPFGNCPPPCPPGCPFAPPPHVHTKLECDGEHCKTKAHAAASSSGVKLVTDPVASHAWPTSQGEVPTKVPDTINGGARYEAGVMLGVTALVMAVCLL</sequence>
<feature type="chain" id="PRO_5001534085" description="WSC domain-containing protein" evidence="2">
    <location>
        <begin position="20"/>
        <end position="334"/>
    </location>
</feature>
<dbReference type="AlphaFoldDB" id="A0A024SNN4"/>
<keyword evidence="2" id="KW-0732">Signal</keyword>
<dbReference type="KEGG" id="trr:M419DRAFT_5410"/>
<dbReference type="HOGENOM" id="CLU_832058_0_0_1"/>
<name>A0A024SNN4_HYPJR</name>
<evidence type="ECO:0000259" key="3">
    <source>
        <dbReference type="PROSITE" id="PS51212"/>
    </source>
</evidence>
<dbReference type="OrthoDB" id="4940612at2759"/>
<dbReference type="InterPro" id="IPR002889">
    <property type="entry name" value="WSC_carb-bd"/>
</dbReference>